<dbReference type="InterPro" id="IPR025110">
    <property type="entry name" value="AMP-bd_C"/>
</dbReference>
<dbReference type="STRING" id="1549855.AY555_07150"/>
<dbReference type="InterPro" id="IPR020845">
    <property type="entry name" value="AMP-binding_CS"/>
</dbReference>
<dbReference type="AlphaFoldDB" id="A0A143DFX5"/>
<dbReference type="PANTHER" id="PTHR43767:SF1">
    <property type="entry name" value="NONRIBOSOMAL PEPTIDE SYNTHASE PES1 (EUROFUNG)-RELATED"/>
    <property type="match status" value="1"/>
</dbReference>
<dbReference type="Pfam" id="PF13193">
    <property type="entry name" value="AMP-binding_C"/>
    <property type="match status" value="1"/>
</dbReference>
<sequence>MPRDSAMTPDVQTTAALSSLSAADVRHHTPDVDWDSPFTPEPLYAALDRSVQNYGDRPYLHFMGRTWTYRDAAILVDRTARGLQDLGVGQGTNVGLFLPNCPYYTIVYFAILKAGGTVVNFNPLYVEREIANQVRDAGVQIMVTLDLIQLYPKVRHVLEQKDTPLNRIVVCPMRRILPPLKGFLFAALKRAEVAPVDHDDKTIWFDHLTNNAGDFRRIPINPMEDVAVLQYTGGTTGIPKGAMLTHANLSVNCQQAIRWFPGVCMGQEKMLCVIPFFHVLAMTALQNLGTAIGAELVLLPRFELKGFLKTINQSKPTLMVAVPTLFTAILNAPDLSHYNLSSLRACISGGAPLPVEVKLQFEKLTGCIAVEGYGLSESSPIATCNPMVGINKPGSIGIPMPGTRIEIRSLDGNDTLMPRGEKGEVCVIGPQVMKGYYNRPDETARSIRDGRLHTGDVGTIDQDGYVYLVDRIKDVILAGGYNIYPRVIEEALYLHPDVAEAVCIAVNDPYRGQAPKCFVRLRDKASNITPEQLKDFLSDKVSKIEMPKSIEIRDELPKTPVGKLSKKELVAEEAAKADQEQPPL</sequence>
<name>A0A143DFX5_9PROT</name>
<dbReference type="Gene3D" id="3.40.50.12780">
    <property type="entry name" value="N-terminal domain of ligase-like"/>
    <property type="match status" value="1"/>
</dbReference>
<dbReference type="KEGG" id="hjo:AY555_07150"/>
<dbReference type="OrthoDB" id="9803968at2"/>
<organism evidence="1 2">
    <name type="scientific">Haematospirillum jordaniae</name>
    <dbReference type="NCBI Taxonomy" id="1549855"/>
    <lineage>
        <taxon>Bacteria</taxon>
        <taxon>Pseudomonadati</taxon>
        <taxon>Pseudomonadota</taxon>
        <taxon>Alphaproteobacteria</taxon>
        <taxon>Rhodospirillales</taxon>
        <taxon>Novispirillaceae</taxon>
        <taxon>Haematospirillum</taxon>
    </lineage>
</organism>
<dbReference type="InterPro" id="IPR000873">
    <property type="entry name" value="AMP-dep_synth/lig_dom"/>
</dbReference>
<evidence type="ECO:0000313" key="2">
    <source>
        <dbReference type="Proteomes" id="UP000076066"/>
    </source>
</evidence>
<dbReference type="PROSITE" id="PS00455">
    <property type="entry name" value="AMP_BINDING"/>
    <property type="match status" value="1"/>
</dbReference>
<reference evidence="1 2" key="1">
    <citation type="submission" date="2016-02" db="EMBL/GenBank/DDBJ databases">
        <title>Complete Genome of H5569, the type strain of the newly described species Haematospirillium jordaniae.</title>
        <authorList>
            <person name="Nicholson A.C."/>
            <person name="Humrighouse B.W."/>
            <person name="Loparov V."/>
            <person name="McQuiston J.R."/>
        </authorList>
    </citation>
    <scope>NUCLEOTIDE SEQUENCE [LARGE SCALE GENOMIC DNA]</scope>
    <source>
        <strain evidence="1 2">H5569</strain>
    </source>
</reference>
<dbReference type="InterPro" id="IPR042099">
    <property type="entry name" value="ANL_N_sf"/>
</dbReference>
<protein>
    <submittedName>
        <fullName evidence="1">Dicarboxylate--CoA ligase PimA</fullName>
    </submittedName>
</protein>
<dbReference type="Pfam" id="PF00501">
    <property type="entry name" value="AMP-binding"/>
    <property type="match status" value="1"/>
</dbReference>
<dbReference type="Proteomes" id="UP000076066">
    <property type="component" value="Chromosome"/>
</dbReference>
<keyword evidence="1" id="KW-0436">Ligase</keyword>
<dbReference type="InterPro" id="IPR045851">
    <property type="entry name" value="AMP-bd_C_sf"/>
</dbReference>
<evidence type="ECO:0000313" key="1">
    <source>
        <dbReference type="EMBL" id="AMW35617.1"/>
    </source>
</evidence>
<dbReference type="GO" id="GO:0016878">
    <property type="term" value="F:acid-thiol ligase activity"/>
    <property type="evidence" value="ECO:0007669"/>
    <property type="project" value="UniProtKB-ARBA"/>
</dbReference>
<dbReference type="CDD" id="cd05936">
    <property type="entry name" value="FC-FACS_FadD_like"/>
    <property type="match status" value="1"/>
</dbReference>
<accession>A0A143DFX5</accession>
<proteinExistence type="predicted"/>
<dbReference type="InterPro" id="IPR050237">
    <property type="entry name" value="ATP-dep_AMP-bd_enzyme"/>
</dbReference>
<dbReference type="Gene3D" id="3.30.300.30">
    <property type="match status" value="1"/>
</dbReference>
<dbReference type="SUPFAM" id="SSF56801">
    <property type="entry name" value="Acetyl-CoA synthetase-like"/>
    <property type="match status" value="1"/>
</dbReference>
<dbReference type="PANTHER" id="PTHR43767">
    <property type="entry name" value="LONG-CHAIN-FATTY-ACID--COA LIGASE"/>
    <property type="match status" value="1"/>
</dbReference>
<gene>
    <name evidence="1" type="ORF">AY555_07150</name>
</gene>
<dbReference type="EMBL" id="CP014525">
    <property type="protein sequence ID" value="AMW35617.1"/>
    <property type="molecule type" value="Genomic_DNA"/>
</dbReference>
<keyword evidence="2" id="KW-1185">Reference proteome</keyword>